<dbReference type="Pfam" id="PF01022">
    <property type="entry name" value="HTH_5"/>
    <property type="match status" value="1"/>
</dbReference>
<dbReference type="OrthoDB" id="46768at2"/>
<proteinExistence type="predicted"/>
<dbReference type="CDD" id="cd00090">
    <property type="entry name" value="HTH_ARSR"/>
    <property type="match status" value="1"/>
</dbReference>
<organism evidence="2 3">
    <name type="scientific">Alginatibacterium sediminis</name>
    <dbReference type="NCBI Taxonomy" id="2164068"/>
    <lineage>
        <taxon>Bacteria</taxon>
        <taxon>Pseudomonadati</taxon>
        <taxon>Pseudomonadota</taxon>
        <taxon>Gammaproteobacteria</taxon>
        <taxon>Alteromonadales</taxon>
        <taxon>Alteromonadaceae</taxon>
        <taxon>Alginatibacterium</taxon>
    </lineage>
</organism>
<dbReference type="SMART" id="SM00418">
    <property type="entry name" value="HTH_ARSR"/>
    <property type="match status" value="1"/>
</dbReference>
<dbReference type="PANTHER" id="PTHR38600">
    <property type="entry name" value="TRANSCRIPTIONAL REGULATORY PROTEIN"/>
    <property type="match status" value="1"/>
</dbReference>
<gene>
    <name evidence="2" type="ORF">DBZ36_03425</name>
</gene>
<dbReference type="PANTHER" id="PTHR38600:SF2">
    <property type="entry name" value="SLL0088 PROTEIN"/>
    <property type="match status" value="1"/>
</dbReference>
<dbReference type="PROSITE" id="PS50987">
    <property type="entry name" value="HTH_ARSR_2"/>
    <property type="match status" value="1"/>
</dbReference>
<dbReference type="Proteomes" id="UP000286482">
    <property type="component" value="Unassembled WGS sequence"/>
</dbReference>
<dbReference type="NCBIfam" id="NF033788">
    <property type="entry name" value="HTH_metalloreg"/>
    <property type="match status" value="1"/>
</dbReference>
<evidence type="ECO:0000259" key="1">
    <source>
        <dbReference type="PROSITE" id="PS50987"/>
    </source>
</evidence>
<dbReference type="EMBL" id="RAQO01000004">
    <property type="protein sequence ID" value="RKF19530.1"/>
    <property type="molecule type" value="Genomic_DNA"/>
</dbReference>
<dbReference type="InterPro" id="IPR001845">
    <property type="entry name" value="HTH_ArsR_DNA-bd_dom"/>
</dbReference>
<name>A0A420EFU0_9ALTE</name>
<reference evidence="2 3" key="1">
    <citation type="submission" date="2018-09" db="EMBL/GenBank/DDBJ databases">
        <authorList>
            <person name="Wang Z."/>
        </authorList>
    </citation>
    <scope>NUCLEOTIDE SEQUENCE [LARGE SCALE GENOMIC DNA]</scope>
    <source>
        <strain evidence="2 3">ALS 81</strain>
    </source>
</reference>
<dbReference type="InterPro" id="IPR036390">
    <property type="entry name" value="WH_DNA-bd_sf"/>
</dbReference>
<dbReference type="Gene3D" id="1.10.10.10">
    <property type="entry name" value="Winged helix-like DNA-binding domain superfamily/Winged helix DNA-binding domain"/>
    <property type="match status" value="1"/>
</dbReference>
<sequence>MVNYNEQQLSQIFSALSDPTRRAMLMRLSDESMSVADLSKPFNISKSAITKHLKVLEKSGLLSRSIEGRVHRCRLEPQPLSVLSEWVLFYERFWNNKLDALDAYLAEDVK</sequence>
<dbReference type="InterPro" id="IPR011991">
    <property type="entry name" value="ArsR-like_HTH"/>
</dbReference>
<dbReference type="SUPFAM" id="SSF46785">
    <property type="entry name" value="Winged helix' DNA-binding domain"/>
    <property type="match status" value="1"/>
</dbReference>
<dbReference type="InterPro" id="IPR036388">
    <property type="entry name" value="WH-like_DNA-bd_sf"/>
</dbReference>
<dbReference type="AlphaFoldDB" id="A0A420EFU0"/>
<dbReference type="PRINTS" id="PR00778">
    <property type="entry name" value="HTHARSR"/>
</dbReference>
<protein>
    <submittedName>
        <fullName evidence="2">ArsR family transcriptional regulator</fullName>
    </submittedName>
</protein>
<dbReference type="GO" id="GO:0003700">
    <property type="term" value="F:DNA-binding transcription factor activity"/>
    <property type="evidence" value="ECO:0007669"/>
    <property type="project" value="InterPro"/>
</dbReference>
<evidence type="ECO:0000313" key="3">
    <source>
        <dbReference type="Proteomes" id="UP000286482"/>
    </source>
</evidence>
<feature type="domain" description="HTH arsR-type" evidence="1">
    <location>
        <begin position="1"/>
        <end position="95"/>
    </location>
</feature>
<comment type="caution">
    <text evidence="2">The sequence shown here is derived from an EMBL/GenBank/DDBJ whole genome shotgun (WGS) entry which is preliminary data.</text>
</comment>
<evidence type="ECO:0000313" key="2">
    <source>
        <dbReference type="EMBL" id="RKF19530.1"/>
    </source>
</evidence>
<keyword evidence="3" id="KW-1185">Reference proteome</keyword>
<dbReference type="RefSeq" id="WP_120353536.1">
    <property type="nucleotide sequence ID" value="NZ_RAQO01000004.1"/>
</dbReference>
<accession>A0A420EFU0</accession>